<proteinExistence type="predicted"/>
<keyword evidence="2" id="KW-0645">Protease</keyword>
<dbReference type="GO" id="GO:0004180">
    <property type="term" value="F:carboxypeptidase activity"/>
    <property type="evidence" value="ECO:0007669"/>
    <property type="project" value="UniProtKB-KW"/>
</dbReference>
<dbReference type="Proteomes" id="UP000292884">
    <property type="component" value="Unassembled WGS sequence"/>
</dbReference>
<dbReference type="AlphaFoldDB" id="A0A4R0MLS1"/>
<organism evidence="2 3">
    <name type="scientific">Pedobacter frigiditerrae</name>
    <dbReference type="NCBI Taxonomy" id="2530452"/>
    <lineage>
        <taxon>Bacteria</taxon>
        <taxon>Pseudomonadati</taxon>
        <taxon>Bacteroidota</taxon>
        <taxon>Sphingobacteriia</taxon>
        <taxon>Sphingobacteriales</taxon>
        <taxon>Sphingobacteriaceae</taxon>
        <taxon>Pedobacter</taxon>
    </lineage>
</organism>
<keyword evidence="1" id="KW-0732">Signal</keyword>
<evidence type="ECO:0000256" key="1">
    <source>
        <dbReference type="SAM" id="SignalP"/>
    </source>
</evidence>
<keyword evidence="2" id="KW-0378">Hydrolase</keyword>
<comment type="caution">
    <text evidence="2">The sequence shown here is derived from an EMBL/GenBank/DDBJ whole genome shotgun (WGS) entry which is preliminary data.</text>
</comment>
<dbReference type="RefSeq" id="WP_131555532.1">
    <property type="nucleotide sequence ID" value="NZ_SJSK01000008.1"/>
</dbReference>
<name>A0A4R0MLS1_9SPHI</name>
<protein>
    <submittedName>
        <fullName evidence="2">Carboxypeptidase-like regulatory domain-containing protein</fullName>
    </submittedName>
</protein>
<keyword evidence="2" id="KW-0121">Carboxypeptidase</keyword>
<reference evidence="2 3" key="1">
    <citation type="submission" date="2019-02" db="EMBL/GenBank/DDBJ databases">
        <title>Pedobacter sp. RP-1-13 sp. nov., isolated from Arctic soil.</title>
        <authorList>
            <person name="Dahal R.H."/>
        </authorList>
    </citation>
    <scope>NUCLEOTIDE SEQUENCE [LARGE SCALE GENOMIC DNA]</scope>
    <source>
        <strain evidence="2 3">RP-1-13</strain>
    </source>
</reference>
<dbReference type="OrthoDB" id="1223654at2"/>
<dbReference type="Gene3D" id="2.60.40.1120">
    <property type="entry name" value="Carboxypeptidase-like, regulatory domain"/>
    <property type="match status" value="1"/>
</dbReference>
<evidence type="ECO:0000313" key="3">
    <source>
        <dbReference type="Proteomes" id="UP000292884"/>
    </source>
</evidence>
<feature type="signal peptide" evidence="1">
    <location>
        <begin position="1"/>
        <end position="20"/>
    </location>
</feature>
<keyword evidence="3" id="KW-1185">Reference proteome</keyword>
<gene>
    <name evidence="2" type="ORF">EZ428_22170</name>
</gene>
<dbReference type="SUPFAM" id="SSF49452">
    <property type="entry name" value="Starch-binding domain-like"/>
    <property type="match status" value="1"/>
</dbReference>
<accession>A0A4R0MLS1</accession>
<dbReference type="InterPro" id="IPR013784">
    <property type="entry name" value="Carb-bd-like_fold"/>
</dbReference>
<evidence type="ECO:0000313" key="2">
    <source>
        <dbReference type="EMBL" id="TCC86914.1"/>
    </source>
</evidence>
<feature type="chain" id="PRO_5020250511" evidence="1">
    <location>
        <begin position="21"/>
        <end position="408"/>
    </location>
</feature>
<sequence length="408" mass="46206">MTKRFAFLFILFFCCVNALAQSFSITGTVSDKVGLLPGAAVYLSGYKIATVTDNDGKFVLPRLAPGNYDILVQMIGFLPYTKNVLISDKSVNVSIALQENTTMLKEVIIKPDPNRAFYIALFKDYFIGKTPNAAECTILNTDVLVFDDDKDARILTAKANDFLIIENKALGYRIKYLLQDFEYNYKTKIIYFAGLPSFEDLKGSKSKQKNWLKKRAIAYNGSIQHFFKSLYNNTLAAEGFVINKIADIPNTSRKPDSVINANIKRLTTGQAGLSNLITFNGTDSLSYWLKQRSQPKTLSALNRKDVDIDTLVKPFNSDLKMMNFKDGLYVIYKDEKEIPSFNFSAHRQNRPPELNNYQISVVNLVEPPVRFYANGGVLETRSLIYKGYWAYEKIADIVPMDYILSPKQ</sequence>
<dbReference type="Pfam" id="PF13715">
    <property type="entry name" value="CarbopepD_reg_2"/>
    <property type="match status" value="1"/>
</dbReference>
<dbReference type="EMBL" id="SJSK01000008">
    <property type="protein sequence ID" value="TCC86914.1"/>
    <property type="molecule type" value="Genomic_DNA"/>
</dbReference>
<dbReference type="GO" id="GO:0030246">
    <property type="term" value="F:carbohydrate binding"/>
    <property type="evidence" value="ECO:0007669"/>
    <property type="project" value="InterPro"/>
</dbReference>